<feature type="transmembrane region" description="Helical" evidence="7">
    <location>
        <begin position="260"/>
        <end position="286"/>
    </location>
</feature>
<dbReference type="FunFam" id="2.70.150.10:FF:000002">
    <property type="entry name" value="Copper-transporting ATPase 1, putative"/>
    <property type="match status" value="1"/>
</dbReference>
<reference evidence="10 11" key="1">
    <citation type="journal article" date="2018" name="Plant J.">
        <title>Genome sequences of Chlorella sorokiniana UTEX 1602 and Micractinium conductrix SAG 241.80: implications to maltose excretion by a green alga.</title>
        <authorList>
            <person name="Arriola M.B."/>
            <person name="Velmurugan N."/>
            <person name="Zhang Y."/>
            <person name="Plunkett M.H."/>
            <person name="Hondzo H."/>
            <person name="Barney B.M."/>
        </authorList>
    </citation>
    <scope>NUCLEOTIDE SEQUENCE [LARGE SCALE GENOMIC DNA]</scope>
    <source>
        <strain evidence="11">UTEX 1602</strain>
    </source>
</reference>
<dbReference type="SUPFAM" id="SSF81665">
    <property type="entry name" value="Calcium ATPase, transmembrane domain M"/>
    <property type="match status" value="1"/>
</dbReference>
<protein>
    <submittedName>
        <fullName evidence="10">Copper-transporting ATPase 1</fullName>
    </submittedName>
</protein>
<dbReference type="InterPro" id="IPR059000">
    <property type="entry name" value="ATPase_P-type_domA"/>
</dbReference>
<feature type="transmembrane region" description="Helical" evidence="7">
    <location>
        <begin position="306"/>
        <end position="323"/>
    </location>
</feature>
<keyword evidence="5 7" id="KW-1133">Transmembrane helix</keyword>
<dbReference type="Proteomes" id="UP000239899">
    <property type="component" value="Unassembled WGS sequence"/>
</dbReference>
<dbReference type="SUPFAM" id="SSF55008">
    <property type="entry name" value="HMA, heavy metal-associated domain"/>
    <property type="match status" value="2"/>
</dbReference>
<feature type="transmembrane region" description="Helical" evidence="7">
    <location>
        <begin position="230"/>
        <end position="248"/>
    </location>
</feature>
<dbReference type="InterPro" id="IPR018303">
    <property type="entry name" value="ATPase_P-typ_P_site"/>
</dbReference>
<keyword evidence="2 7" id="KW-0812">Transmembrane</keyword>
<gene>
    <name evidence="10" type="ORF">C2E21_3518</name>
</gene>
<feature type="domain" description="HMA" evidence="9">
    <location>
        <begin position="99"/>
        <end position="165"/>
    </location>
</feature>
<evidence type="ECO:0000256" key="6">
    <source>
        <dbReference type="ARBA" id="ARBA00023136"/>
    </source>
</evidence>
<dbReference type="NCBIfam" id="TIGR01494">
    <property type="entry name" value="ATPase_P-type"/>
    <property type="match status" value="2"/>
</dbReference>
<keyword evidence="7" id="KW-0547">Nucleotide-binding</keyword>
<dbReference type="Gene3D" id="2.70.150.10">
    <property type="entry name" value="Calcium-transporting ATPase, cytoplasmic transduction domain A"/>
    <property type="match status" value="1"/>
</dbReference>
<organism evidence="10 11">
    <name type="scientific">Chlorella sorokiniana</name>
    <name type="common">Freshwater green alga</name>
    <dbReference type="NCBI Taxonomy" id="3076"/>
    <lineage>
        <taxon>Eukaryota</taxon>
        <taxon>Viridiplantae</taxon>
        <taxon>Chlorophyta</taxon>
        <taxon>core chlorophytes</taxon>
        <taxon>Trebouxiophyceae</taxon>
        <taxon>Chlorellales</taxon>
        <taxon>Chlorellaceae</taxon>
        <taxon>Chlorella clade</taxon>
        <taxon>Chlorella</taxon>
    </lineage>
</organism>
<dbReference type="GO" id="GO:0016887">
    <property type="term" value="F:ATP hydrolysis activity"/>
    <property type="evidence" value="ECO:0007669"/>
    <property type="project" value="InterPro"/>
</dbReference>
<dbReference type="OrthoDB" id="432719at2759"/>
<dbReference type="PANTHER" id="PTHR46594">
    <property type="entry name" value="P-TYPE CATION-TRANSPORTING ATPASE"/>
    <property type="match status" value="1"/>
</dbReference>
<evidence type="ECO:0000256" key="3">
    <source>
        <dbReference type="ARBA" id="ARBA00022723"/>
    </source>
</evidence>
<feature type="transmembrane region" description="Helical" evidence="7">
    <location>
        <begin position="503"/>
        <end position="524"/>
    </location>
</feature>
<dbReference type="PROSITE" id="PS00154">
    <property type="entry name" value="ATPASE_E1_E2"/>
    <property type="match status" value="1"/>
</dbReference>
<dbReference type="SFLD" id="SFLDG00002">
    <property type="entry name" value="C1.7:_P-type_atpase_like"/>
    <property type="match status" value="1"/>
</dbReference>
<dbReference type="InterPro" id="IPR029058">
    <property type="entry name" value="AB_hydrolase_fold"/>
</dbReference>
<feature type="transmembrane region" description="Helical" evidence="7">
    <location>
        <begin position="462"/>
        <end position="483"/>
    </location>
</feature>
<evidence type="ECO:0000256" key="2">
    <source>
        <dbReference type="ARBA" id="ARBA00022692"/>
    </source>
</evidence>
<dbReference type="PRINTS" id="PR00119">
    <property type="entry name" value="CATATPASE"/>
</dbReference>
<dbReference type="InterPro" id="IPR001757">
    <property type="entry name" value="P_typ_ATPase"/>
</dbReference>
<evidence type="ECO:0000256" key="7">
    <source>
        <dbReference type="RuleBase" id="RU362081"/>
    </source>
</evidence>
<dbReference type="Gene3D" id="3.40.1110.10">
    <property type="entry name" value="Calcium-transporting ATPase, cytoplasmic domain N"/>
    <property type="match status" value="2"/>
</dbReference>
<dbReference type="InterPro" id="IPR006121">
    <property type="entry name" value="HMA_dom"/>
</dbReference>
<evidence type="ECO:0000256" key="4">
    <source>
        <dbReference type="ARBA" id="ARBA00022967"/>
    </source>
</evidence>
<dbReference type="PROSITE" id="PS01047">
    <property type="entry name" value="HMA_1"/>
    <property type="match status" value="2"/>
</dbReference>
<keyword evidence="7" id="KW-0067">ATP-binding</keyword>
<dbReference type="Pfam" id="PF00702">
    <property type="entry name" value="Hydrolase"/>
    <property type="match status" value="2"/>
</dbReference>
<dbReference type="Pfam" id="PF00122">
    <property type="entry name" value="E1-E2_ATPase"/>
    <property type="match status" value="1"/>
</dbReference>
<dbReference type="InterPro" id="IPR023298">
    <property type="entry name" value="ATPase_P-typ_TM_dom_sf"/>
</dbReference>
<accession>A0A2P6TUN4</accession>
<dbReference type="CDD" id="cd02094">
    <property type="entry name" value="P-type_ATPase_Cu-like"/>
    <property type="match status" value="1"/>
</dbReference>
<dbReference type="Pfam" id="PF00403">
    <property type="entry name" value="HMA"/>
    <property type="match status" value="2"/>
</dbReference>
<evidence type="ECO:0000256" key="8">
    <source>
        <dbReference type="SAM" id="MobiDB-lite"/>
    </source>
</evidence>
<dbReference type="InterPro" id="IPR000073">
    <property type="entry name" value="AB_hydrolase_1"/>
</dbReference>
<comment type="caution">
    <text evidence="10">The sequence shown here is derived from an EMBL/GenBank/DDBJ whole genome shotgun (WGS) entry which is preliminary data.</text>
</comment>
<comment type="similarity">
    <text evidence="7">Belongs to the cation transport ATPase (P-type) (TC 3.A.3) family. Type IB subfamily.</text>
</comment>
<evidence type="ECO:0000313" key="10">
    <source>
        <dbReference type="EMBL" id="PRW57782.1"/>
    </source>
</evidence>
<dbReference type="SFLD" id="SFLDF00027">
    <property type="entry name" value="p-type_atpase"/>
    <property type="match status" value="1"/>
</dbReference>
<evidence type="ECO:0000256" key="5">
    <source>
        <dbReference type="ARBA" id="ARBA00022989"/>
    </source>
</evidence>
<dbReference type="PANTHER" id="PTHR46594:SF4">
    <property type="entry name" value="P-TYPE CATION-TRANSPORTING ATPASE"/>
    <property type="match status" value="1"/>
</dbReference>
<dbReference type="InterPro" id="IPR044492">
    <property type="entry name" value="P_typ_ATPase_HD_dom"/>
</dbReference>
<dbReference type="SUPFAM" id="SSF81653">
    <property type="entry name" value="Calcium ATPase, transduction domain A"/>
    <property type="match status" value="1"/>
</dbReference>
<evidence type="ECO:0000259" key="9">
    <source>
        <dbReference type="PROSITE" id="PS50846"/>
    </source>
</evidence>
<dbReference type="SUPFAM" id="SSF53474">
    <property type="entry name" value="alpha/beta-Hydrolases"/>
    <property type="match status" value="1"/>
</dbReference>
<dbReference type="EMBL" id="LHPG02000006">
    <property type="protein sequence ID" value="PRW57782.1"/>
    <property type="molecule type" value="Genomic_DNA"/>
</dbReference>
<dbReference type="FunFam" id="3.30.70.100:FF:000005">
    <property type="entry name" value="Copper-exporting P-type ATPase A"/>
    <property type="match status" value="2"/>
</dbReference>
<keyword evidence="11" id="KW-1185">Reference proteome</keyword>
<dbReference type="InterPro" id="IPR027256">
    <property type="entry name" value="P-typ_ATPase_IB"/>
</dbReference>
<evidence type="ECO:0000313" key="11">
    <source>
        <dbReference type="Proteomes" id="UP000239899"/>
    </source>
</evidence>
<dbReference type="InterPro" id="IPR036412">
    <property type="entry name" value="HAD-like_sf"/>
</dbReference>
<dbReference type="Gene3D" id="3.30.70.100">
    <property type="match status" value="2"/>
</dbReference>
<feature type="transmembrane region" description="Helical" evidence="7">
    <location>
        <begin position="189"/>
        <end position="210"/>
    </location>
</feature>
<dbReference type="STRING" id="3076.A0A2P6TUN4"/>
<dbReference type="NCBIfam" id="TIGR01525">
    <property type="entry name" value="ATPase-IB_hvy"/>
    <property type="match status" value="1"/>
</dbReference>
<name>A0A2P6TUN4_CHLSO</name>
<sequence>MKRLLAAVESVGFTAELLDTAAKTEGVKLAIGGMACSSCAIAVEAALRRVRGVVAATVSLTLEQAEVQYGEALCTPEQLVTAVEDAGFEASVLGREEVNAMRMQVGGMTCSSCAGTVESALRKQPGVLDASVNLLTGVVEVRYDPDATGPRHLLAAVQGVGFTAEPYAEQRLDFVEAGRAETARWARQCGVATLLTLPVFLSSMILPMAWPAAATWLAGRTLLGFPLDQLLRLGFATPVQFWCGWRFHRGAYLALRGGRANMDVLVSLGTSAAYIYSLLSIVWQRLHPHPMPTPGGGGGMPMAEDFFETAAMLITLVLFGKYLESAAKGRTGEAIGRLCQLAPSTALLLEGQDGAAGGEREVPTALLHRGDLIKVLPGARVPTDGVVVEGQSHLDESMLTGESVPVAKGPGDPVVGGTVNAGGPLRVRVTRVGADTALAQIVRLVEAAQMSKAPIQAFADRVSAVFVPVIVALALLTWAVWYIAGVLCWYPDSWLPPGHTHFLFALLFGIAVLVIACPCALGLATPTAVMVGTGVAAANGILIKGGDALERACGVRTVVFDKTGTLTAGKPAVVDFRTWQPEVAAADVLLLAAAVEANSEHPLASAVVAFAQAFFQQQQQQQQVAGNGSNDQLNGGSNAGKGGGSSSSSSSVALPPCRDVAVAVGQGISAWVQLPQLASAAPTNGGSNGSAGLGSSSAVQLQSRDALLRLQLAAAGSQGAGTPSLVELEASALEAAAAGGAPATAAQVQVAVGSRRLMAAVGLGVPPATEAYMHEQEGLGRTCVLVGLGTAIVATIAIQDPLKPEARGVVGALAAQGLTPVLLTGDNWRTARAIASQLGIAEVAAEVMPAGKVAKIRELQQRPGAGGVAMVGDGVNDSPALAQADVGIAVGSGTDVAIEAANYVLMRSDLEDVLVSLDLSRTIFARIRLNYVWALGYNALMVPLAAGALYPWMRVQLPPWVAGACMAFSSVHCIRYLRSGASGPAVVCVHGFCANADHWRHNLPALGQHCRVYALDLLGFGYSDKRCPLHPRQALPAATSTGEAGMFTFHTWSRQLRAFIKEVVGEPVVLLCNSAGGEVGLQAAIDDPSLVRAVQLFDISLRCQHEAKQPAWKRPFMAAAQRLLHDTPLGVWYFARLANRQTVRSLLCRCYGRPEAVTDELVESLVAPARHPGAAQVFLECICNSRGPLPEQQLQAVPVPVGIVWGEADPLEPVELGRQLAQYPSVESFVTLPGVGHCPQDEAPDVANPLMLEPASVHGGAFYRRLDHLPDMKFEISDDAVLKVVGVGSAVHSIHWLADPKNAHKFHFADTVAYDDTTARQYGWALAGLAAMPLAISAAEGGKEAKKNALKASGATWLAGSGLLAYNGHEHKSGQDEKLMYAAAVGHAVLGALCLWRGFAEDEKWEKTLFEDKDKD</sequence>
<dbReference type="InterPro" id="IPR008250">
    <property type="entry name" value="ATPase_P-typ_transduc_dom_A_sf"/>
</dbReference>
<keyword evidence="6 7" id="KW-0472">Membrane</keyword>
<dbReference type="PROSITE" id="PS50846">
    <property type="entry name" value="HMA_2"/>
    <property type="match status" value="2"/>
</dbReference>
<dbReference type="InterPro" id="IPR036163">
    <property type="entry name" value="HMA_dom_sf"/>
</dbReference>
<feature type="transmembrane region" description="Helical" evidence="7">
    <location>
        <begin position="931"/>
        <end position="953"/>
    </location>
</feature>
<dbReference type="GO" id="GO:0016020">
    <property type="term" value="C:membrane"/>
    <property type="evidence" value="ECO:0007669"/>
    <property type="project" value="UniProtKB-SubCell"/>
</dbReference>
<dbReference type="CDD" id="cd00371">
    <property type="entry name" value="HMA"/>
    <property type="match status" value="2"/>
</dbReference>
<dbReference type="SUPFAM" id="SSF56784">
    <property type="entry name" value="HAD-like"/>
    <property type="match status" value="1"/>
</dbReference>
<dbReference type="GO" id="GO:0046872">
    <property type="term" value="F:metal ion binding"/>
    <property type="evidence" value="ECO:0007669"/>
    <property type="project" value="UniProtKB-KW"/>
</dbReference>
<feature type="region of interest" description="Disordered" evidence="8">
    <location>
        <begin position="621"/>
        <end position="652"/>
    </location>
</feature>
<dbReference type="SUPFAM" id="SSF81660">
    <property type="entry name" value="Metal cation-transporting ATPase, ATP-binding domain N"/>
    <property type="match status" value="1"/>
</dbReference>
<evidence type="ECO:0000256" key="1">
    <source>
        <dbReference type="ARBA" id="ARBA00004370"/>
    </source>
</evidence>
<dbReference type="InterPro" id="IPR023299">
    <property type="entry name" value="ATPase_P-typ_cyto_dom_N"/>
</dbReference>
<dbReference type="Gene3D" id="3.40.50.1000">
    <property type="entry name" value="HAD superfamily/HAD-like"/>
    <property type="match status" value="2"/>
</dbReference>
<proteinExistence type="inferred from homology"/>
<comment type="subcellular location">
    <subcellularLocation>
        <location evidence="1 7">Membrane</location>
    </subcellularLocation>
</comment>
<dbReference type="GO" id="GO:0019829">
    <property type="term" value="F:ATPase-coupled monoatomic cation transmembrane transporter activity"/>
    <property type="evidence" value="ECO:0007669"/>
    <property type="project" value="InterPro"/>
</dbReference>
<dbReference type="SFLD" id="SFLDS00003">
    <property type="entry name" value="Haloacid_Dehalogenase"/>
    <property type="match status" value="1"/>
</dbReference>
<keyword evidence="3 7" id="KW-0479">Metal-binding</keyword>
<dbReference type="Pfam" id="PF12697">
    <property type="entry name" value="Abhydrolase_6"/>
    <property type="match status" value="1"/>
</dbReference>
<dbReference type="InterPro" id="IPR017969">
    <property type="entry name" value="Heavy-metal-associated_CS"/>
</dbReference>
<dbReference type="PRINTS" id="PR00942">
    <property type="entry name" value="CUATPASEI"/>
</dbReference>
<keyword evidence="4" id="KW-1278">Translocase</keyword>
<dbReference type="InterPro" id="IPR023214">
    <property type="entry name" value="HAD_sf"/>
</dbReference>
<dbReference type="Gene3D" id="3.40.50.1820">
    <property type="entry name" value="alpha/beta hydrolase"/>
    <property type="match status" value="1"/>
</dbReference>
<feature type="domain" description="HMA" evidence="9">
    <location>
        <begin position="25"/>
        <end position="91"/>
    </location>
</feature>
<dbReference type="GO" id="GO:0005524">
    <property type="term" value="F:ATP binding"/>
    <property type="evidence" value="ECO:0007669"/>
    <property type="project" value="UniProtKB-UniRule"/>
</dbReference>